<feature type="transmembrane region" description="Helical" evidence="2">
    <location>
        <begin position="23"/>
        <end position="44"/>
    </location>
</feature>
<feature type="region of interest" description="Disordered" evidence="1">
    <location>
        <begin position="195"/>
        <end position="399"/>
    </location>
</feature>
<proteinExistence type="predicted"/>
<dbReference type="Proteomes" id="UP001342314">
    <property type="component" value="Unassembled WGS sequence"/>
</dbReference>
<feature type="compositionally biased region" description="Basic and acidic residues" evidence="1">
    <location>
        <begin position="270"/>
        <end position="279"/>
    </location>
</feature>
<evidence type="ECO:0000313" key="3">
    <source>
        <dbReference type="EMBL" id="GJN87519.1"/>
    </source>
</evidence>
<evidence type="ECO:0008006" key="5">
    <source>
        <dbReference type="Google" id="ProtNLM"/>
    </source>
</evidence>
<feature type="region of interest" description="Disordered" evidence="1">
    <location>
        <begin position="118"/>
        <end position="151"/>
    </location>
</feature>
<dbReference type="EMBL" id="BQKY01000001">
    <property type="protein sequence ID" value="GJN87519.1"/>
    <property type="molecule type" value="Genomic_DNA"/>
</dbReference>
<accession>A0AAV5GAS9</accession>
<feature type="compositionally biased region" description="Low complexity" evidence="1">
    <location>
        <begin position="320"/>
        <end position="335"/>
    </location>
</feature>
<evidence type="ECO:0000313" key="4">
    <source>
        <dbReference type="Proteomes" id="UP001342314"/>
    </source>
</evidence>
<evidence type="ECO:0000256" key="1">
    <source>
        <dbReference type="SAM" id="MobiDB-lite"/>
    </source>
</evidence>
<feature type="compositionally biased region" description="Low complexity" evidence="1">
    <location>
        <begin position="206"/>
        <end position="235"/>
    </location>
</feature>
<name>A0AAV5GAS9_9BASI</name>
<comment type="caution">
    <text evidence="3">The sequence shown here is derived from an EMBL/GenBank/DDBJ whole genome shotgun (WGS) entry which is preliminary data.</text>
</comment>
<protein>
    <recommendedName>
        <fullName evidence="5">Proteophosphoglycan ppg4</fullName>
    </recommendedName>
</protein>
<feature type="compositionally biased region" description="Basic and acidic residues" evidence="1">
    <location>
        <begin position="123"/>
        <end position="137"/>
    </location>
</feature>
<feature type="compositionally biased region" description="Low complexity" evidence="1">
    <location>
        <begin position="282"/>
        <end position="301"/>
    </location>
</feature>
<keyword evidence="2" id="KW-0812">Transmembrane</keyword>
<gene>
    <name evidence="3" type="ORF">Rhopal_000470-T1</name>
</gene>
<organism evidence="3 4">
    <name type="scientific">Rhodotorula paludigena</name>
    <dbReference type="NCBI Taxonomy" id="86838"/>
    <lineage>
        <taxon>Eukaryota</taxon>
        <taxon>Fungi</taxon>
        <taxon>Dikarya</taxon>
        <taxon>Basidiomycota</taxon>
        <taxon>Pucciniomycotina</taxon>
        <taxon>Microbotryomycetes</taxon>
        <taxon>Sporidiobolales</taxon>
        <taxon>Sporidiobolaceae</taxon>
        <taxon>Rhodotorula</taxon>
    </lineage>
</organism>
<reference evidence="3 4" key="1">
    <citation type="submission" date="2021-12" db="EMBL/GenBank/DDBJ databases">
        <title>High titer production of polyol ester of fatty acids by Rhodotorula paludigena BS15 towards product separation-free biomass refinery.</title>
        <authorList>
            <person name="Mano J."/>
            <person name="Ono H."/>
            <person name="Tanaka T."/>
            <person name="Naito K."/>
            <person name="Sushida H."/>
            <person name="Ike M."/>
            <person name="Tokuyasu K."/>
            <person name="Kitaoka M."/>
        </authorList>
    </citation>
    <scope>NUCLEOTIDE SEQUENCE [LARGE SCALE GENOMIC DNA]</scope>
    <source>
        <strain evidence="3 4">BS15</strain>
    </source>
</reference>
<feature type="compositionally biased region" description="Pro residues" evidence="1">
    <location>
        <begin position="336"/>
        <end position="345"/>
    </location>
</feature>
<dbReference type="AlphaFoldDB" id="A0AAV5GAS9"/>
<sequence>MPHCFASLPANARAGLVLLRRPCVFVLALAVAAFHALLSLFFAATHLEPPSGGCPTRASLSASVKADPPQTALQSLSAFVSSPFRQSASRPPPARRASARKIGQYTVHELDGVVEIAEEDEEARSSFDSERAMRDGGRTPSLTHDGSSDDAVSEVETLVDHDADEPAAARIKGDRVKGAGLTIFTSGFRWKRTGSLTKKDAPSSRASASSTDAHSVASSSPTSSAGSGSPTSTSARFKLANCPIHTTKRHRSSTVAHSPRVPSTLPLPDPVRRVTDPHEYALSPHSSATPSSSRSSSPSLLDVHPPTSLAHPTGRKRAATSFFRSLSPLSRSPLTSPEPSPPPSPRLGATGSAQRVALQRKSSLEVTPGSRAPDRRGRSPGSERPPPIASPPLSNAVVDLRGSSGLVMSDLLH</sequence>
<keyword evidence="2" id="KW-0472">Membrane</keyword>
<evidence type="ECO:0000256" key="2">
    <source>
        <dbReference type="SAM" id="Phobius"/>
    </source>
</evidence>
<keyword evidence="4" id="KW-1185">Reference proteome</keyword>
<keyword evidence="2" id="KW-1133">Transmembrane helix</keyword>